<dbReference type="Proteomes" id="UP000777784">
    <property type="component" value="Unassembled WGS sequence"/>
</dbReference>
<dbReference type="Gene3D" id="3.40.50.740">
    <property type="match status" value="2"/>
</dbReference>
<comment type="caution">
    <text evidence="15">The sequence shown here is derived from an EMBL/GenBank/DDBJ whole genome shotgun (WGS) entry which is preliminary data.</text>
</comment>
<keyword evidence="5" id="KW-0479">Metal-binding</keyword>
<dbReference type="AlphaFoldDB" id="A0A948W7E3"/>
<dbReference type="PROSITE" id="PS00641">
    <property type="entry name" value="COMPLEX1_75K_1"/>
    <property type="match status" value="1"/>
</dbReference>
<dbReference type="SUPFAM" id="SSF50692">
    <property type="entry name" value="ADC-like"/>
    <property type="match status" value="1"/>
</dbReference>
<dbReference type="Pfam" id="PF13510">
    <property type="entry name" value="Fer2_4"/>
    <property type="match status" value="1"/>
</dbReference>
<dbReference type="PROSITE" id="PS51839">
    <property type="entry name" value="4FE4S_HC3"/>
    <property type="match status" value="1"/>
</dbReference>
<dbReference type="PANTHER" id="PTHR43105">
    <property type="entry name" value="RESPIRATORY NITRATE REDUCTASE"/>
    <property type="match status" value="1"/>
</dbReference>
<feature type="domain" description="4Fe-4S His(Cys)3-ligated-type" evidence="14">
    <location>
        <begin position="83"/>
        <end position="147"/>
    </location>
</feature>
<dbReference type="InterPro" id="IPR019574">
    <property type="entry name" value="NADH_UbQ_OxRdtase_Gsu_4Fe4S-bd"/>
</dbReference>
<dbReference type="InterPro" id="IPR050123">
    <property type="entry name" value="Prok_molybdopt-oxidoreductase"/>
</dbReference>
<dbReference type="PROSITE" id="PS51379">
    <property type="entry name" value="4FE4S_FER_2"/>
    <property type="match status" value="2"/>
</dbReference>
<sequence length="851" mass="92874">MAKNKTIRMDFNGRTVTAPEGSTVLRAAELNGIYIPTLCSHKDLSPFGGCRMCIVEIEGIRGYPLSCYTTAAEGMKVKTDTKEIVTIRKEILQLILSEHPSTCLVCDERVECRNFMGTVRKSGVTTGCHYCPSDQQCELQTLVEKLGIEELEYPILYRGDVQERGDPFYDRDYNLCILCGRCVRMCQEMRGTSVLAFTHRGSKAIVGPAFGRNHQDAGCEFCGACVEVCPTGALAEKACKWDGKPDGAVTSTCPYCAIGCQLDFHSKSGRFMKALPVAESDVNDGQACLKGRFCIGELSHHFGRNRKPFARENNYWKEKPWTEALDIAAEKLKGVKSSEFAMLVSSDCTNESLYMAQKFVRSAMGANSIDNTGRQTLGGGLKLWTELLGRPISIQDIRSSSRILAVGLDTRFNYSIVGVEIRKAMQHGAGVVTIGPRESNLARYADIWLQSPPGFEGTALKAIIKGTAAALAEGAKATKLDLQQLGKAASLLKSGEDLTVILGPSLFRYSVLGDLVDGLRMLLSRKNVKILPLYTGANTRGALEMGAFSELLPGPAGIKDKDARLKLEKRWNQSIPSDNGFTAAQVLEGKKKYKVLYMIGSQPGFDRPNCDFLIVQDIFEPNYPCDLFLPAASFLESAGTLVNIEGRVQDAPKIESPPDSVMHGRTRPDWWILSEIAKRLGAVGFDYEAVGDIQREIAAMIPGYPKGGKTDRSRRVLPELKGLSETPPADGRVARAGKKLVLALRPMGYTHRGVSLTAKVEGLQILNPETGFFLSREDAEKLGITAGDHITVRAGSIQGAAPVKIEPELQQGAIYLYIPEAVGGLMETSDLAALYRLKKNPCPVEVIKNGV</sequence>
<dbReference type="Gene3D" id="3.10.20.740">
    <property type="match status" value="1"/>
</dbReference>
<keyword evidence="6" id="KW-0677">Repeat</keyword>
<dbReference type="InterPro" id="IPR006963">
    <property type="entry name" value="Mopterin_OxRdtase_4Fe-4S_dom"/>
</dbReference>
<dbReference type="Pfam" id="PF10588">
    <property type="entry name" value="NADH-G_4Fe-4S_3"/>
    <property type="match status" value="1"/>
</dbReference>
<dbReference type="GO" id="GO:0051537">
    <property type="term" value="F:2 iron, 2 sulfur cluster binding"/>
    <property type="evidence" value="ECO:0007669"/>
    <property type="project" value="UniProtKB-KW"/>
</dbReference>
<dbReference type="InterPro" id="IPR000283">
    <property type="entry name" value="NADH_UbQ_OxRdtase_75kDa_su_CS"/>
</dbReference>
<evidence type="ECO:0000313" key="16">
    <source>
        <dbReference type="Proteomes" id="UP000777784"/>
    </source>
</evidence>
<keyword evidence="2" id="KW-0004">4Fe-4S</keyword>
<feature type="domain" description="4Fe-4S Mo/W bis-MGD-type" evidence="13">
    <location>
        <begin position="246"/>
        <end position="302"/>
    </location>
</feature>
<evidence type="ECO:0000256" key="2">
    <source>
        <dbReference type="ARBA" id="ARBA00022485"/>
    </source>
</evidence>
<dbReference type="GO" id="GO:0051539">
    <property type="term" value="F:4 iron, 4 sulfur cluster binding"/>
    <property type="evidence" value="ECO:0007669"/>
    <property type="project" value="UniProtKB-KW"/>
</dbReference>
<dbReference type="SUPFAM" id="SSF53706">
    <property type="entry name" value="Formate dehydrogenase/DMSO reductase, domains 1-3"/>
    <property type="match status" value="1"/>
</dbReference>
<dbReference type="GO" id="GO:0016020">
    <property type="term" value="C:membrane"/>
    <property type="evidence" value="ECO:0007669"/>
    <property type="project" value="InterPro"/>
</dbReference>
<gene>
    <name evidence="15" type="ORF">KJ970_11495</name>
</gene>
<dbReference type="PROSITE" id="PS51669">
    <property type="entry name" value="4FE4S_MOW_BIS_MGD"/>
    <property type="match status" value="1"/>
</dbReference>
<dbReference type="FunFam" id="3.30.70.20:FF:000035">
    <property type="entry name" value="Iron hydrogenase 1"/>
    <property type="match status" value="1"/>
</dbReference>
<dbReference type="Pfam" id="PF22117">
    <property type="entry name" value="Fer4_Nqo3"/>
    <property type="match status" value="1"/>
</dbReference>
<evidence type="ECO:0000259" key="13">
    <source>
        <dbReference type="PROSITE" id="PS51669"/>
    </source>
</evidence>
<evidence type="ECO:0000256" key="3">
    <source>
        <dbReference type="ARBA" id="ARBA00022714"/>
    </source>
</evidence>
<reference evidence="15" key="1">
    <citation type="submission" date="2021-05" db="EMBL/GenBank/DDBJ databases">
        <title>Energy efficiency and biological interactions define the core microbiome of deep oligotrophic groundwater.</title>
        <authorList>
            <person name="Mehrshad M."/>
            <person name="Lopez-Fernandez M."/>
            <person name="Bell E."/>
            <person name="Bernier-Latmani R."/>
            <person name="Bertilsson S."/>
            <person name="Dopson M."/>
        </authorList>
    </citation>
    <scope>NUCLEOTIDE SEQUENCE</scope>
    <source>
        <strain evidence="15">Modern_marine.mb.64</strain>
    </source>
</reference>
<dbReference type="InterPro" id="IPR001041">
    <property type="entry name" value="2Fe-2S_ferredoxin-type"/>
</dbReference>
<keyword evidence="4" id="KW-0874">Quinone</keyword>
<dbReference type="EMBL" id="JAHJDP010000065">
    <property type="protein sequence ID" value="MBU2691541.1"/>
    <property type="molecule type" value="Genomic_DNA"/>
</dbReference>
<dbReference type="Gene3D" id="2.20.25.90">
    <property type="entry name" value="ADC-like domains"/>
    <property type="match status" value="1"/>
</dbReference>
<protein>
    <submittedName>
        <fullName evidence="15">Molybdopterin-dependent oxidoreductase</fullName>
    </submittedName>
</protein>
<evidence type="ECO:0000256" key="4">
    <source>
        <dbReference type="ARBA" id="ARBA00022719"/>
    </source>
</evidence>
<dbReference type="Gene3D" id="3.30.70.20">
    <property type="match status" value="1"/>
</dbReference>
<evidence type="ECO:0000256" key="5">
    <source>
        <dbReference type="ARBA" id="ARBA00022723"/>
    </source>
</evidence>
<dbReference type="CDD" id="cd00207">
    <property type="entry name" value="fer2"/>
    <property type="match status" value="1"/>
</dbReference>
<dbReference type="PROSITE" id="PS00198">
    <property type="entry name" value="4FE4S_FER_1"/>
    <property type="match status" value="1"/>
</dbReference>
<dbReference type="Pfam" id="PF00384">
    <property type="entry name" value="Molybdopterin"/>
    <property type="match status" value="1"/>
</dbReference>
<accession>A0A948W7E3</accession>
<dbReference type="Pfam" id="PF04879">
    <property type="entry name" value="Molybdop_Fe4S4"/>
    <property type="match status" value="1"/>
</dbReference>
<evidence type="ECO:0000256" key="7">
    <source>
        <dbReference type="ARBA" id="ARBA00023004"/>
    </source>
</evidence>
<dbReference type="SUPFAM" id="SSF54862">
    <property type="entry name" value="4Fe-4S ferredoxins"/>
    <property type="match status" value="1"/>
</dbReference>
<feature type="domain" description="2Fe-2S ferredoxin-type" evidence="11">
    <location>
        <begin position="5"/>
        <end position="83"/>
    </location>
</feature>
<organism evidence="15 16">
    <name type="scientific">Eiseniibacteriota bacterium</name>
    <dbReference type="NCBI Taxonomy" id="2212470"/>
    <lineage>
        <taxon>Bacteria</taxon>
        <taxon>Candidatus Eiseniibacteriota</taxon>
    </lineage>
</organism>
<dbReference type="InterPro" id="IPR009010">
    <property type="entry name" value="Asp_de-COase-like_dom_sf"/>
</dbReference>
<keyword evidence="7" id="KW-0408">Iron</keyword>
<proteinExistence type="predicted"/>
<dbReference type="InterPro" id="IPR017896">
    <property type="entry name" value="4Fe4S_Fe-S-bd"/>
</dbReference>
<keyword evidence="9" id="KW-0830">Ubiquinone</keyword>
<dbReference type="GO" id="GO:0003954">
    <property type="term" value="F:NADH dehydrogenase activity"/>
    <property type="evidence" value="ECO:0007669"/>
    <property type="project" value="TreeGrafter"/>
</dbReference>
<dbReference type="Gene3D" id="3.40.228.10">
    <property type="entry name" value="Dimethylsulfoxide Reductase, domain 2"/>
    <property type="match status" value="1"/>
</dbReference>
<dbReference type="InterPro" id="IPR054351">
    <property type="entry name" value="NADH_UbQ_OxRdtase_ferredoxin"/>
</dbReference>
<dbReference type="PANTHER" id="PTHR43105:SF10">
    <property type="entry name" value="NADH-QUINONE OXIDOREDUCTASE SUBUNIT G"/>
    <property type="match status" value="1"/>
</dbReference>
<evidence type="ECO:0000313" key="15">
    <source>
        <dbReference type="EMBL" id="MBU2691541.1"/>
    </source>
</evidence>
<evidence type="ECO:0000256" key="1">
    <source>
        <dbReference type="ARBA" id="ARBA00001966"/>
    </source>
</evidence>
<keyword evidence="3" id="KW-0001">2Fe-2S</keyword>
<dbReference type="GO" id="GO:0046872">
    <property type="term" value="F:metal ion binding"/>
    <property type="evidence" value="ECO:0007669"/>
    <property type="project" value="UniProtKB-KW"/>
</dbReference>
<feature type="domain" description="4Fe-4S ferredoxin-type" evidence="12">
    <location>
        <begin position="167"/>
        <end position="186"/>
    </location>
</feature>
<keyword evidence="8" id="KW-0411">Iron-sulfur</keyword>
<dbReference type="SMART" id="SM00926">
    <property type="entry name" value="Molybdop_Fe4S4"/>
    <property type="match status" value="1"/>
</dbReference>
<comment type="cofactor">
    <cofactor evidence="1">
        <name>[4Fe-4S] cluster</name>
        <dbReference type="ChEBI" id="CHEBI:49883"/>
    </cofactor>
</comment>
<comment type="cofactor">
    <cofactor evidence="10">
        <name>[2Fe-2S] cluster</name>
        <dbReference type="ChEBI" id="CHEBI:190135"/>
    </cofactor>
</comment>
<dbReference type="InterPro" id="IPR036010">
    <property type="entry name" value="2Fe-2S_ferredoxin-like_sf"/>
</dbReference>
<dbReference type="SUPFAM" id="SSF54292">
    <property type="entry name" value="2Fe-2S ferredoxin-like"/>
    <property type="match status" value="1"/>
</dbReference>
<evidence type="ECO:0000256" key="10">
    <source>
        <dbReference type="ARBA" id="ARBA00034078"/>
    </source>
</evidence>
<evidence type="ECO:0000259" key="14">
    <source>
        <dbReference type="PROSITE" id="PS51839"/>
    </source>
</evidence>
<dbReference type="SMART" id="SM00929">
    <property type="entry name" value="NADH-G_4Fe-4S_3"/>
    <property type="match status" value="1"/>
</dbReference>
<dbReference type="InterPro" id="IPR006656">
    <property type="entry name" value="Mopterin_OxRdtase"/>
</dbReference>
<feature type="domain" description="4Fe-4S ferredoxin-type" evidence="12">
    <location>
        <begin position="208"/>
        <end position="239"/>
    </location>
</feature>
<dbReference type="GO" id="GO:0042773">
    <property type="term" value="P:ATP synthesis coupled electron transport"/>
    <property type="evidence" value="ECO:0007669"/>
    <property type="project" value="InterPro"/>
</dbReference>
<dbReference type="GO" id="GO:0008137">
    <property type="term" value="F:NADH dehydrogenase (ubiquinone) activity"/>
    <property type="evidence" value="ECO:0007669"/>
    <property type="project" value="InterPro"/>
</dbReference>
<dbReference type="PROSITE" id="PS51085">
    <property type="entry name" value="2FE2S_FER_2"/>
    <property type="match status" value="1"/>
</dbReference>
<evidence type="ECO:0000259" key="12">
    <source>
        <dbReference type="PROSITE" id="PS51379"/>
    </source>
</evidence>
<evidence type="ECO:0000256" key="6">
    <source>
        <dbReference type="ARBA" id="ARBA00022737"/>
    </source>
</evidence>
<evidence type="ECO:0000259" key="11">
    <source>
        <dbReference type="PROSITE" id="PS51085"/>
    </source>
</evidence>
<name>A0A948W7E3_UNCEI</name>
<dbReference type="GO" id="GO:0048038">
    <property type="term" value="F:quinone binding"/>
    <property type="evidence" value="ECO:0007669"/>
    <property type="project" value="UniProtKB-KW"/>
</dbReference>
<dbReference type="InterPro" id="IPR017900">
    <property type="entry name" value="4Fe4S_Fe_S_CS"/>
</dbReference>
<dbReference type="CDD" id="cd02775">
    <property type="entry name" value="MopB_CT"/>
    <property type="match status" value="1"/>
</dbReference>
<evidence type="ECO:0000256" key="9">
    <source>
        <dbReference type="ARBA" id="ARBA00023075"/>
    </source>
</evidence>
<evidence type="ECO:0000256" key="8">
    <source>
        <dbReference type="ARBA" id="ARBA00023014"/>
    </source>
</evidence>